<dbReference type="PANTHER" id="PTHR10625">
    <property type="entry name" value="HISTONE DEACETYLASE HDAC1-RELATED"/>
    <property type="match status" value="1"/>
</dbReference>
<proteinExistence type="predicted"/>
<name>A0A1I5UMZ3_9EURY</name>
<dbReference type="InterPro" id="IPR023801">
    <property type="entry name" value="His_deacetylse_dom"/>
</dbReference>
<sequence>MTYLERESFSEYDQSLALVYDKKYTQYMQGTTHPERPERLVYSLDMMREESLIGDVIQKVTPESASLDSIQQVHTNRYLQRLYRQSRKGSGSISADTKITDQTWTAARLAAGGAIRAAELAWEQQYDSAYAFTRPPGHHALPDRAHGFCFLNNTAIATKAIRQETDCSRVAIWDIDAHHCDGTQRVFYEDSDVLVTSIHEEDATKFLNIGGTEYTGEGEGRGRTVNIPLPPQAGDDAYQAAVEQIAQPISESFSPDILLLEIGFDAHFGDALSQMHLTANGYGDLVRKAQNFANTHCDGRLGLILSGGYDFTAGLPYSNLATLNALLGGPEDFVTEPNQPPTQVTGENHITRAREAQAHHWSL</sequence>
<dbReference type="Gene3D" id="3.40.800.20">
    <property type="entry name" value="Histone deacetylase domain"/>
    <property type="match status" value="1"/>
</dbReference>
<dbReference type="AlphaFoldDB" id="A0A1I5UMZ3"/>
<dbReference type="CDD" id="cd09992">
    <property type="entry name" value="HDAC_classII"/>
    <property type="match status" value="1"/>
</dbReference>
<evidence type="ECO:0000259" key="1">
    <source>
        <dbReference type="Pfam" id="PF00850"/>
    </source>
</evidence>
<dbReference type="InterPro" id="IPR037138">
    <property type="entry name" value="His_deacetylse_dom_sf"/>
</dbReference>
<reference evidence="3" key="1">
    <citation type="submission" date="2016-10" db="EMBL/GenBank/DDBJ databases">
        <authorList>
            <person name="Varghese N."/>
            <person name="Submissions S."/>
        </authorList>
    </citation>
    <scope>NUCLEOTIDE SEQUENCE [LARGE SCALE GENOMIC DNA]</scope>
    <source>
        <strain evidence="3">CGMCC 1.10329</strain>
    </source>
</reference>
<dbReference type="SUPFAM" id="SSF52768">
    <property type="entry name" value="Arginase/deacetylase"/>
    <property type="match status" value="1"/>
</dbReference>
<dbReference type="GO" id="GO:0004407">
    <property type="term" value="F:histone deacetylase activity"/>
    <property type="evidence" value="ECO:0007669"/>
    <property type="project" value="TreeGrafter"/>
</dbReference>
<dbReference type="InterPro" id="IPR000286">
    <property type="entry name" value="HDACs"/>
</dbReference>
<dbReference type="PRINTS" id="PR01270">
    <property type="entry name" value="HDASUPER"/>
</dbReference>
<feature type="domain" description="Histone deacetylase" evidence="1">
    <location>
        <begin position="33"/>
        <end position="312"/>
    </location>
</feature>
<evidence type="ECO:0000313" key="2">
    <source>
        <dbReference type="EMBL" id="SFP96612.1"/>
    </source>
</evidence>
<dbReference type="InterPro" id="IPR023696">
    <property type="entry name" value="Ureohydrolase_dom_sf"/>
</dbReference>
<evidence type="ECO:0000313" key="3">
    <source>
        <dbReference type="Proteomes" id="UP000183769"/>
    </source>
</evidence>
<gene>
    <name evidence="2" type="ORF">SAMN05216277_11352</name>
</gene>
<dbReference type="Pfam" id="PF00850">
    <property type="entry name" value="Hist_deacetyl"/>
    <property type="match status" value="1"/>
</dbReference>
<accession>A0A1I5UMZ3</accession>
<keyword evidence="3" id="KW-1185">Reference proteome</keyword>
<dbReference type="EMBL" id="FOXI01000013">
    <property type="protein sequence ID" value="SFP96612.1"/>
    <property type="molecule type" value="Genomic_DNA"/>
</dbReference>
<protein>
    <submittedName>
        <fullName evidence="2">Acetoin utilization deacetylase AcuC</fullName>
    </submittedName>
</protein>
<dbReference type="Proteomes" id="UP000183769">
    <property type="component" value="Unassembled WGS sequence"/>
</dbReference>
<dbReference type="GO" id="GO:0040029">
    <property type="term" value="P:epigenetic regulation of gene expression"/>
    <property type="evidence" value="ECO:0007669"/>
    <property type="project" value="TreeGrafter"/>
</dbReference>
<organism evidence="2 3">
    <name type="scientific">Halolamina pelagica</name>
    <dbReference type="NCBI Taxonomy" id="699431"/>
    <lineage>
        <taxon>Archaea</taxon>
        <taxon>Methanobacteriati</taxon>
        <taxon>Methanobacteriota</taxon>
        <taxon>Stenosarchaea group</taxon>
        <taxon>Halobacteria</taxon>
        <taxon>Halobacteriales</taxon>
        <taxon>Haloferacaceae</taxon>
    </lineage>
</organism>